<evidence type="ECO:0000313" key="5">
    <source>
        <dbReference type="Proteomes" id="UP000032552"/>
    </source>
</evidence>
<dbReference type="EMBL" id="BAYM01000037">
    <property type="protein sequence ID" value="GAN35973.1"/>
    <property type="molecule type" value="Genomic_DNA"/>
</dbReference>
<dbReference type="AlphaFoldDB" id="A0A0C9QBD1"/>
<evidence type="ECO:0000313" key="4">
    <source>
        <dbReference type="EMBL" id="GAN35973.1"/>
    </source>
</evidence>
<feature type="domain" description="Sugar fermentation stimulation protein C-terminal" evidence="2">
    <location>
        <begin position="81"/>
        <end position="217"/>
    </location>
</feature>
<dbReference type="InterPro" id="IPR005224">
    <property type="entry name" value="SfsA"/>
</dbReference>
<dbReference type="CDD" id="cd22359">
    <property type="entry name" value="SfsA-like_bacterial"/>
    <property type="match status" value="1"/>
</dbReference>
<name>A0A0C9QBD1_LACPA</name>
<proteinExistence type="inferred from homology"/>
<dbReference type="PANTHER" id="PTHR30545">
    <property type="entry name" value="SUGAR FERMENTATION STIMULATION PROTEIN A"/>
    <property type="match status" value="1"/>
</dbReference>
<reference evidence="5" key="1">
    <citation type="submission" date="2014-05" db="EMBL/GenBank/DDBJ databases">
        <title>Whole genome sequencing of Lactobacillus casei NRIC0644.</title>
        <authorList>
            <person name="Atarashi H."/>
            <person name="Yoshida Y."/>
            <person name="Fujimura S."/>
            <person name="Tanaka N."/>
            <person name="Shiwa Y."/>
            <person name="Yoshikawa H."/>
            <person name="Okada S."/>
            <person name="Nakagawa J."/>
        </authorList>
    </citation>
    <scope>NUCLEOTIDE SEQUENCE [LARGE SCALE GENOMIC DNA]</scope>
    <source>
        <strain evidence="5">NRIC0644</strain>
    </source>
</reference>
<comment type="caution">
    <text evidence="4">The sequence shown here is derived from an EMBL/GenBank/DDBJ whole genome shotgun (WGS) entry which is preliminary data.</text>
</comment>
<dbReference type="HAMAP" id="MF_00095">
    <property type="entry name" value="SfsA"/>
    <property type="match status" value="1"/>
</dbReference>
<accession>A0A0C9QBD1</accession>
<dbReference type="InterPro" id="IPR040452">
    <property type="entry name" value="SfsA_C"/>
</dbReference>
<keyword evidence="4" id="KW-0238">DNA-binding</keyword>
<dbReference type="PANTHER" id="PTHR30545:SF2">
    <property type="entry name" value="SUGAR FERMENTATION STIMULATION PROTEIN A"/>
    <property type="match status" value="1"/>
</dbReference>
<protein>
    <recommendedName>
        <fullName evidence="1">Sugar fermentation stimulation protein homolog</fullName>
    </recommendedName>
</protein>
<organism evidence="4 5">
    <name type="scientific">Lacticaseibacillus paracasei NRIC 0644</name>
    <dbReference type="NCBI Taxonomy" id="1435038"/>
    <lineage>
        <taxon>Bacteria</taxon>
        <taxon>Bacillati</taxon>
        <taxon>Bacillota</taxon>
        <taxon>Bacilli</taxon>
        <taxon>Lactobacillales</taxon>
        <taxon>Lactobacillaceae</taxon>
        <taxon>Lacticaseibacillus</taxon>
    </lineage>
</organism>
<comment type="similarity">
    <text evidence="1">Belongs to the SfsA family.</text>
</comment>
<evidence type="ECO:0000256" key="1">
    <source>
        <dbReference type="HAMAP-Rule" id="MF_00095"/>
    </source>
</evidence>
<evidence type="ECO:0000259" key="2">
    <source>
        <dbReference type="Pfam" id="PF03749"/>
    </source>
</evidence>
<dbReference type="NCBIfam" id="TIGR00230">
    <property type="entry name" value="sfsA"/>
    <property type="match status" value="1"/>
</dbReference>
<dbReference type="Pfam" id="PF17746">
    <property type="entry name" value="SfsA_N"/>
    <property type="match status" value="1"/>
</dbReference>
<evidence type="ECO:0000259" key="3">
    <source>
        <dbReference type="Pfam" id="PF17746"/>
    </source>
</evidence>
<dbReference type="InterPro" id="IPR041465">
    <property type="entry name" value="SfsA_N"/>
</dbReference>
<dbReference type="Proteomes" id="UP000032552">
    <property type="component" value="Unassembled WGS sequence"/>
</dbReference>
<dbReference type="Pfam" id="PF03749">
    <property type="entry name" value="SfsA"/>
    <property type="match status" value="1"/>
</dbReference>
<dbReference type="Gene3D" id="3.40.1350.60">
    <property type="match status" value="1"/>
</dbReference>
<sequence length="243" mass="27102">MYYQNVSVGQLIKRVSRFTVEIDLNGTVEPVHMNNTGRNKEILIPGSLASVRYVDNPNRKTHYDLLAVQRQGRWINIDSLAPNHVAKECLEAGTLKLPGLALPYAVHPESTWRNSRLDFAGKAADGQSWFVETKGVTLANGTLAAFPDAPTTRAVKHVHTLTMAQAEGYQAFLLFIVQLPDIRQMTIYRDRFPELVTAITTAKQNGVRVLAYDTMTGPDQITLGNEIPFDEHLPFSEINLNSL</sequence>
<dbReference type="Gene3D" id="2.40.50.580">
    <property type="match status" value="1"/>
</dbReference>
<dbReference type="GO" id="GO:0003677">
    <property type="term" value="F:DNA binding"/>
    <property type="evidence" value="ECO:0007669"/>
    <property type="project" value="UniProtKB-KW"/>
</dbReference>
<dbReference type="RefSeq" id="WP_045625180.1">
    <property type="nucleotide sequence ID" value="NZ_BAYM01000037.1"/>
</dbReference>
<feature type="domain" description="SfsA N-terminal OB" evidence="3">
    <location>
        <begin position="12"/>
        <end position="77"/>
    </location>
</feature>
<gene>
    <name evidence="1" type="primary">sfsA</name>
    <name evidence="4" type="ORF">LC0644_0562</name>
</gene>